<organism evidence="3">
    <name type="scientific">Candidatus Heimdallarchaeum endolithica</name>
    <dbReference type="NCBI Taxonomy" id="2876572"/>
    <lineage>
        <taxon>Archaea</taxon>
        <taxon>Promethearchaeati</taxon>
        <taxon>Candidatus Heimdallarchaeota</taxon>
        <taxon>Candidatus Heimdallarchaeia (ex Rinke et al. 2021) (nom. nud.)</taxon>
        <taxon>Candidatus Heimdallarchaeales</taxon>
        <taxon>Candidatus Heimdallarchaeaceae</taxon>
        <taxon>Candidatus Heimdallarchaeum</taxon>
    </lineage>
</organism>
<protein>
    <recommendedName>
        <fullName evidence="2">UPF0235 protein K9W46_05680</fullName>
    </recommendedName>
</protein>
<dbReference type="PANTHER" id="PTHR13420">
    <property type="entry name" value="UPF0235 PROTEIN C15ORF40"/>
    <property type="match status" value="1"/>
</dbReference>
<gene>
    <name evidence="3" type="ORF">K9W46_05680</name>
</gene>
<proteinExistence type="inferred from homology"/>
<dbReference type="GO" id="GO:0005737">
    <property type="term" value="C:cytoplasm"/>
    <property type="evidence" value="ECO:0007669"/>
    <property type="project" value="TreeGrafter"/>
</dbReference>
<reference evidence="3" key="1">
    <citation type="journal article" date="2022" name="Nat. Microbiol.">
        <title>Unique mobile elements and scalable gene flow at the prokaryote-eukaryote boundary revealed by circularized Asgard archaea genomes.</title>
        <authorList>
            <person name="Wu F."/>
            <person name="Speth D.R."/>
            <person name="Philosof A."/>
            <person name="Cremiere A."/>
            <person name="Narayanan A."/>
            <person name="Barco R.A."/>
            <person name="Connon S.A."/>
            <person name="Amend J.P."/>
            <person name="Antoshechkin I.A."/>
            <person name="Orphan V.J."/>
        </authorList>
    </citation>
    <scope>NUCLEOTIDE SEQUENCE</scope>
    <source>
        <strain evidence="3">PR6</strain>
    </source>
</reference>
<dbReference type="Proteomes" id="UP001200513">
    <property type="component" value="Chromosome"/>
</dbReference>
<dbReference type="InterPro" id="IPR036591">
    <property type="entry name" value="YggU-like_sf"/>
</dbReference>
<evidence type="ECO:0000256" key="2">
    <source>
        <dbReference type="HAMAP-Rule" id="MF_00634"/>
    </source>
</evidence>
<dbReference type="PANTHER" id="PTHR13420:SF7">
    <property type="entry name" value="UPF0235 PROTEIN C15ORF40"/>
    <property type="match status" value="1"/>
</dbReference>
<dbReference type="InterPro" id="IPR003746">
    <property type="entry name" value="DUF167"/>
</dbReference>
<sequence length="115" mass="13553">MQQQQDSLPKYKVRKLFSHPYFSIKKQSIFLKIYVKTRSPKEKIVVEEDKVVVFVKKPPDKGKANKEIISFLSKELNCSSNDIEIVSGMKSHFKTLKIDNKSEEEIIKFLERFKE</sequence>
<dbReference type="Pfam" id="PF02594">
    <property type="entry name" value="DUF167"/>
    <property type="match status" value="1"/>
</dbReference>
<dbReference type="HAMAP" id="MF_00634">
    <property type="entry name" value="UPF0235"/>
    <property type="match status" value="1"/>
</dbReference>
<evidence type="ECO:0000256" key="1">
    <source>
        <dbReference type="ARBA" id="ARBA00010364"/>
    </source>
</evidence>
<name>A0A9Y1FQZ1_9ARCH</name>
<evidence type="ECO:0000313" key="3">
    <source>
        <dbReference type="EMBL" id="UJG44668.1"/>
    </source>
</evidence>
<accession>A0A9Y1FQZ1</accession>
<dbReference type="Gene3D" id="3.30.1200.10">
    <property type="entry name" value="YggU-like"/>
    <property type="match status" value="1"/>
</dbReference>
<comment type="similarity">
    <text evidence="1 2">Belongs to the UPF0235 family.</text>
</comment>
<dbReference type="SUPFAM" id="SSF69786">
    <property type="entry name" value="YggU-like"/>
    <property type="match status" value="1"/>
</dbReference>
<dbReference type="EMBL" id="CP084167">
    <property type="protein sequence ID" value="UJG44668.1"/>
    <property type="molecule type" value="Genomic_DNA"/>
</dbReference>
<dbReference type="SMART" id="SM01152">
    <property type="entry name" value="DUF167"/>
    <property type="match status" value="1"/>
</dbReference>
<dbReference type="NCBIfam" id="TIGR00251">
    <property type="entry name" value="DUF167 family protein"/>
    <property type="match status" value="1"/>
</dbReference>
<dbReference type="AlphaFoldDB" id="A0A9Y1FQZ1"/>